<evidence type="ECO:0000313" key="5">
    <source>
        <dbReference type="Proteomes" id="UP000256405"/>
    </source>
</evidence>
<dbReference type="SUPFAM" id="SSF53448">
    <property type="entry name" value="Nucleotide-diphospho-sugar transferases"/>
    <property type="match status" value="1"/>
</dbReference>
<evidence type="ECO:0000256" key="1">
    <source>
        <dbReference type="ARBA" id="ARBA00006739"/>
    </source>
</evidence>
<dbReference type="RefSeq" id="WP_086540664.1">
    <property type="nucleotide sequence ID" value="NZ_MSSW01000010.1"/>
</dbReference>
<evidence type="ECO:0000313" key="4">
    <source>
        <dbReference type="EMBL" id="REG91490.1"/>
    </source>
</evidence>
<reference evidence="4 5" key="1">
    <citation type="submission" date="2018-08" db="EMBL/GenBank/DDBJ databases">
        <title>Genomic Encyclopedia of Archaeal and Bacterial Type Strains, Phase II (KMG-II): from individual species to whole genera.</title>
        <authorList>
            <person name="Goeker M."/>
        </authorList>
    </citation>
    <scope>NUCLEOTIDE SEQUENCE [LARGE SCALE GENOMIC DNA]</scope>
    <source>
        <strain evidence="4 5">DSM 15986</strain>
    </source>
</reference>
<comment type="caution">
    <text evidence="4">The sequence shown here is derived from an EMBL/GenBank/DDBJ whole genome shotgun (WGS) entry which is preliminary data.</text>
</comment>
<protein>
    <submittedName>
        <fullName evidence="4">Rhamnosyltransferase</fullName>
    </submittedName>
</protein>
<dbReference type="PANTHER" id="PTHR43179:SF12">
    <property type="entry name" value="GALACTOFURANOSYLTRANSFERASE GLFT2"/>
    <property type="match status" value="1"/>
</dbReference>
<name>A0A3E0E1H0_9BACT</name>
<dbReference type="InterPro" id="IPR029044">
    <property type="entry name" value="Nucleotide-diphossugar_trans"/>
</dbReference>
<keyword evidence="5" id="KW-1185">Reference proteome</keyword>
<dbReference type="OrthoDB" id="9771846at2"/>
<evidence type="ECO:0000256" key="2">
    <source>
        <dbReference type="ARBA" id="ARBA00022676"/>
    </source>
</evidence>
<dbReference type="Proteomes" id="UP000256405">
    <property type="component" value="Unassembled WGS sequence"/>
</dbReference>
<keyword evidence="2" id="KW-0328">Glycosyltransferase</keyword>
<dbReference type="Gene3D" id="3.90.550.10">
    <property type="entry name" value="Spore Coat Polysaccharide Biosynthesis Protein SpsA, Chain A"/>
    <property type="match status" value="1"/>
</dbReference>
<dbReference type="PANTHER" id="PTHR43179">
    <property type="entry name" value="RHAMNOSYLTRANSFERASE WBBL"/>
    <property type="match status" value="1"/>
</dbReference>
<keyword evidence="3 4" id="KW-0808">Transferase</keyword>
<proteinExistence type="inferred from homology"/>
<dbReference type="AlphaFoldDB" id="A0A3E0E1H0"/>
<sequence>MEYKVDLVVVTYYPDRELLKKSLQSLIGQVRKVFLISNNDDDFSDWGMDLIHINLNDNIGIAAAQNQGIEIAMANGVDLVLTSDQDTIYPESYVTDMLNAYQILLNRGLKIGAISPVFRDAKHEEKIHPMVKFGKFGLKKFFSESEPQAVSHVISSGMLLNSKALLEIGLMKESFFIDWVDTEWCWRATSFDYSIYQIPEICISHSLGLKSKDLVFFSVTSHSYIREYYKLRNAMLLLKNRNYHQLGKMNYLAIFLLKNTLINMMKSFKDIRFFQAIKYSFLHGIQKEEGGFEF</sequence>
<comment type="similarity">
    <text evidence="1">Belongs to the glycosyltransferase 2 family.</text>
</comment>
<dbReference type="EMBL" id="QUNF01000004">
    <property type="protein sequence ID" value="REG91490.1"/>
    <property type="molecule type" value="Genomic_DNA"/>
</dbReference>
<evidence type="ECO:0000256" key="3">
    <source>
        <dbReference type="ARBA" id="ARBA00022679"/>
    </source>
</evidence>
<dbReference type="GO" id="GO:0016757">
    <property type="term" value="F:glycosyltransferase activity"/>
    <property type="evidence" value="ECO:0007669"/>
    <property type="project" value="UniProtKB-KW"/>
</dbReference>
<gene>
    <name evidence="4" type="ORF">C8N25_104104</name>
</gene>
<accession>A0A3E0E1H0</accession>
<dbReference type="CDD" id="cd02526">
    <property type="entry name" value="GT2_RfbF_like"/>
    <property type="match status" value="1"/>
</dbReference>
<organism evidence="4 5">
    <name type="scientific">Algoriphagus antarcticus</name>
    <dbReference type="NCBI Taxonomy" id="238540"/>
    <lineage>
        <taxon>Bacteria</taxon>
        <taxon>Pseudomonadati</taxon>
        <taxon>Bacteroidota</taxon>
        <taxon>Cytophagia</taxon>
        <taxon>Cytophagales</taxon>
        <taxon>Cyclobacteriaceae</taxon>
        <taxon>Algoriphagus</taxon>
    </lineage>
</organism>